<accession>A0A1X1XXW8</accession>
<dbReference type="AlphaFoldDB" id="A0A1X1XXW8"/>
<feature type="chain" id="PRO_5038762915" description="PepSY domain-containing protein" evidence="1">
    <location>
        <begin position="21"/>
        <end position="193"/>
    </location>
</feature>
<sequence length="193" mass="20206">MTSRFGVRTAFICVTLLALAGCGHDAKPAATSATTTASGASWSRPDAPPDPHTLLRAGATAVGTVPNSVLTFIASETEDEGTWKAQVVAPDGTEQQLKIGVDGFTVLVGPTPKNDSDADKARHRSLIHAAHLDYQAAVNKMLAVVPNGAITELKLDDTNNTTVWDGHVWDTNLVGHKVTITAASGELVANKQE</sequence>
<reference evidence="2 3" key="1">
    <citation type="submission" date="2016-01" db="EMBL/GenBank/DDBJ databases">
        <title>The new phylogeny of the genus Mycobacterium.</title>
        <authorList>
            <person name="Tarcisio F."/>
            <person name="Conor M."/>
            <person name="Antonella G."/>
            <person name="Elisabetta G."/>
            <person name="Giulia F.S."/>
            <person name="Sara T."/>
            <person name="Anna F."/>
            <person name="Clotilde B."/>
            <person name="Roberto B."/>
            <person name="Veronica D.S."/>
            <person name="Fabio R."/>
            <person name="Monica P."/>
            <person name="Olivier J."/>
            <person name="Enrico T."/>
            <person name="Nicola S."/>
        </authorList>
    </citation>
    <scope>NUCLEOTIDE SEQUENCE [LARGE SCALE GENOMIC DNA]</scope>
    <source>
        <strain evidence="2 3">DSM 45166</strain>
    </source>
</reference>
<dbReference type="PROSITE" id="PS51257">
    <property type="entry name" value="PROKAR_LIPOPROTEIN"/>
    <property type="match status" value="1"/>
</dbReference>
<dbReference type="Gene3D" id="3.10.450.40">
    <property type="match status" value="1"/>
</dbReference>
<proteinExistence type="predicted"/>
<comment type="caution">
    <text evidence="2">The sequence shown here is derived from an EMBL/GenBank/DDBJ whole genome shotgun (WGS) entry which is preliminary data.</text>
</comment>
<gene>
    <name evidence="2" type="ORF">AWC14_04830</name>
</gene>
<keyword evidence="1" id="KW-0732">Signal</keyword>
<evidence type="ECO:0008006" key="4">
    <source>
        <dbReference type="Google" id="ProtNLM"/>
    </source>
</evidence>
<name>A0A1X1XXW8_9MYCO</name>
<evidence type="ECO:0000313" key="2">
    <source>
        <dbReference type="EMBL" id="ORW03692.1"/>
    </source>
</evidence>
<organism evidence="2 3">
    <name type="scientific">Mycobacterium kyorinense</name>
    <dbReference type="NCBI Taxonomy" id="487514"/>
    <lineage>
        <taxon>Bacteria</taxon>
        <taxon>Bacillati</taxon>
        <taxon>Actinomycetota</taxon>
        <taxon>Actinomycetes</taxon>
        <taxon>Mycobacteriales</taxon>
        <taxon>Mycobacteriaceae</taxon>
        <taxon>Mycobacterium</taxon>
    </lineage>
</organism>
<dbReference type="EMBL" id="LQPE01000116">
    <property type="protein sequence ID" value="ORW03692.1"/>
    <property type="molecule type" value="Genomic_DNA"/>
</dbReference>
<keyword evidence="3" id="KW-1185">Reference proteome</keyword>
<evidence type="ECO:0000313" key="3">
    <source>
        <dbReference type="Proteomes" id="UP000193487"/>
    </source>
</evidence>
<protein>
    <recommendedName>
        <fullName evidence="4">PepSY domain-containing protein</fullName>
    </recommendedName>
</protein>
<feature type="signal peptide" evidence="1">
    <location>
        <begin position="1"/>
        <end position="20"/>
    </location>
</feature>
<evidence type="ECO:0000256" key="1">
    <source>
        <dbReference type="SAM" id="SignalP"/>
    </source>
</evidence>
<dbReference type="Proteomes" id="UP000193487">
    <property type="component" value="Unassembled WGS sequence"/>
</dbReference>